<organism evidence="2 3">
    <name type="scientific">Trifolium medium</name>
    <dbReference type="NCBI Taxonomy" id="97028"/>
    <lineage>
        <taxon>Eukaryota</taxon>
        <taxon>Viridiplantae</taxon>
        <taxon>Streptophyta</taxon>
        <taxon>Embryophyta</taxon>
        <taxon>Tracheophyta</taxon>
        <taxon>Spermatophyta</taxon>
        <taxon>Magnoliopsida</taxon>
        <taxon>eudicotyledons</taxon>
        <taxon>Gunneridae</taxon>
        <taxon>Pentapetalae</taxon>
        <taxon>rosids</taxon>
        <taxon>fabids</taxon>
        <taxon>Fabales</taxon>
        <taxon>Fabaceae</taxon>
        <taxon>Papilionoideae</taxon>
        <taxon>50 kb inversion clade</taxon>
        <taxon>NPAAA clade</taxon>
        <taxon>Hologalegina</taxon>
        <taxon>IRL clade</taxon>
        <taxon>Trifolieae</taxon>
        <taxon>Trifolium</taxon>
    </lineage>
</organism>
<evidence type="ECO:0000313" key="3">
    <source>
        <dbReference type="Proteomes" id="UP000265520"/>
    </source>
</evidence>
<name>A0A392QYE6_9FABA</name>
<reference evidence="2 3" key="1">
    <citation type="journal article" date="2018" name="Front. Plant Sci.">
        <title>Red Clover (Trifolium pratense) and Zigzag Clover (T. medium) - A Picture of Genomic Similarities and Differences.</title>
        <authorList>
            <person name="Dluhosova J."/>
            <person name="Istvanek J."/>
            <person name="Nedelnik J."/>
            <person name="Repkova J."/>
        </authorList>
    </citation>
    <scope>NUCLEOTIDE SEQUENCE [LARGE SCALE GENOMIC DNA]</scope>
    <source>
        <strain evidence="3">cv. 10/8</strain>
        <tissue evidence="2">Leaf</tissue>
    </source>
</reference>
<proteinExistence type="predicted"/>
<comment type="caution">
    <text evidence="2">The sequence shown here is derived from an EMBL/GenBank/DDBJ whole genome shotgun (WGS) entry which is preliminary data.</text>
</comment>
<dbReference type="AlphaFoldDB" id="A0A392QYE6"/>
<accession>A0A392QYE6</accession>
<sequence length="161" mass="18233">AHIVLRTNILDQWLWRPDNEGGYSVRSAYKLLTAMASPDMDAMSTFLWHKQVPAKVSVLAWRLVRNRLPTTKDNLMARNIIHPDSQFCVTGCDGLETTHHLFLSCPVFAPCGAWLELGSVSLQLTRIHYRIILFSLLTRQKACELAAHLCNLYGYVAYGLC</sequence>
<dbReference type="Pfam" id="PF13966">
    <property type="entry name" value="zf-RVT"/>
    <property type="match status" value="1"/>
</dbReference>
<dbReference type="Proteomes" id="UP000265520">
    <property type="component" value="Unassembled WGS sequence"/>
</dbReference>
<evidence type="ECO:0000313" key="2">
    <source>
        <dbReference type="EMBL" id="MCI28894.1"/>
    </source>
</evidence>
<evidence type="ECO:0000259" key="1">
    <source>
        <dbReference type="Pfam" id="PF13966"/>
    </source>
</evidence>
<feature type="domain" description="Reverse transcriptase zinc-binding" evidence="1">
    <location>
        <begin position="23"/>
        <end position="107"/>
    </location>
</feature>
<dbReference type="InterPro" id="IPR026960">
    <property type="entry name" value="RVT-Znf"/>
</dbReference>
<protein>
    <submittedName>
        <fullName evidence="2">Kinesin-like protein</fullName>
    </submittedName>
</protein>
<feature type="non-terminal residue" evidence="2">
    <location>
        <position position="1"/>
    </location>
</feature>
<dbReference type="PANTHER" id="PTHR36617:SF5">
    <property type="entry name" value="OS05G0421675 PROTEIN"/>
    <property type="match status" value="1"/>
</dbReference>
<keyword evidence="3" id="KW-1185">Reference proteome</keyword>
<dbReference type="PANTHER" id="PTHR36617">
    <property type="entry name" value="PROTEIN, PUTATIVE-RELATED"/>
    <property type="match status" value="1"/>
</dbReference>
<dbReference type="EMBL" id="LXQA010168746">
    <property type="protein sequence ID" value="MCI28894.1"/>
    <property type="molecule type" value="Genomic_DNA"/>
</dbReference>